<protein>
    <submittedName>
        <fullName evidence="1">Uncharacterized protein</fullName>
    </submittedName>
</protein>
<evidence type="ECO:0000313" key="2">
    <source>
        <dbReference type="Proteomes" id="UP000823786"/>
    </source>
</evidence>
<accession>A0ABS4EH08</accession>
<reference evidence="1 2" key="1">
    <citation type="submission" date="2021-03" db="EMBL/GenBank/DDBJ databases">
        <title>Genomic Encyclopedia of Type Strains, Phase IV (KMG-IV): sequencing the most valuable type-strain genomes for metagenomic binning, comparative biology and taxonomic classification.</title>
        <authorList>
            <person name="Goeker M."/>
        </authorList>
    </citation>
    <scope>NUCLEOTIDE SEQUENCE [LARGE SCALE GENOMIC DNA]</scope>
    <source>
        <strain evidence="1 2">DSM 26427</strain>
    </source>
</reference>
<gene>
    <name evidence="1" type="ORF">J2Z75_000716</name>
</gene>
<proteinExistence type="predicted"/>
<organism evidence="1 2">
    <name type="scientific">Rhizobium herbae</name>
    <dbReference type="NCBI Taxonomy" id="508661"/>
    <lineage>
        <taxon>Bacteria</taxon>
        <taxon>Pseudomonadati</taxon>
        <taxon>Pseudomonadota</taxon>
        <taxon>Alphaproteobacteria</taxon>
        <taxon>Hyphomicrobiales</taxon>
        <taxon>Rhizobiaceae</taxon>
        <taxon>Rhizobium/Agrobacterium group</taxon>
        <taxon>Rhizobium</taxon>
    </lineage>
</organism>
<dbReference type="EMBL" id="JAGGJV010000001">
    <property type="protein sequence ID" value="MBP1857236.1"/>
    <property type="molecule type" value="Genomic_DNA"/>
</dbReference>
<evidence type="ECO:0000313" key="1">
    <source>
        <dbReference type="EMBL" id="MBP1857236.1"/>
    </source>
</evidence>
<comment type="caution">
    <text evidence="1">The sequence shown here is derived from an EMBL/GenBank/DDBJ whole genome shotgun (WGS) entry which is preliminary data.</text>
</comment>
<sequence>MMFFSADLLDEFASLWFQAPMVMSSRMQDLAASNMNGSTGGTAEVGQMITEKLSAAVESLMAVNMAMVMEGMIAVTGLATGTCAGMAGASDRVAVAALKPYGSRVRANARRLSN</sequence>
<keyword evidence="2" id="KW-1185">Reference proteome</keyword>
<dbReference type="Proteomes" id="UP000823786">
    <property type="component" value="Unassembled WGS sequence"/>
</dbReference>
<name>A0ABS4EH08_9HYPH</name>
<dbReference type="RefSeq" id="WP_234937109.1">
    <property type="nucleotide sequence ID" value="NZ_JAGGJV010000001.1"/>
</dbReference>